<evidence type="ECO:0000313" key="3">
    <source>
        <dbReference type="Proteomes" id="UP000646548"/>
    </source>
</evidence>
<sequence>MQLLRVAWALTGAAICCFLILLIHSRLLQEGRDEVVPALNQSLLFNGLINSYLESLIFCANEITAVRMSMETRTPERRKQGDKRRDSIAGATDCCCHWWKCVPHLRLLNTGKLTRNVTSTEHYVVPPRYDVIIGRLESLTSQRQGQEYNQRSFSPNNVR</sequence>
<gene>
    <name evidence="2" type="ORF">FQA47_009884</name>
</gene>
<protein>
    <submittedName>
        <fullName evidence="2">Uncharacterized protein</fullName>
    </submittedName>
</protein>
<keyword evidence="1" id="KW-0812">Transmembrane</keyword>
<dbReference type="Proteomes" id="UP000646548">
    <property type="component" value="Unassembled WGS sequence"/>
</dbReference>
<evidence type="ECO:0000313" key="2">
    <source>
        <dbReference type="EMBL" id="KAF6719577.1"/>
    </source>
</evidence>
<comment type="caution">
    <text evidence="2">The sequence shown here is derived from an EMBL/GenBank/DDBJ whole genome shotgun (WGS) entry which is preliminary data.</text>
</comment>
<keyword evidence="1" id="KW-1133">Transmembrane helix</keyword>
<dbReference type="AlphaFoldDB" id="A0A834BYB1"/>
<proteinExistence type="predicted"/>
<organism evidence="2 3">
    <name type="scientific">Oryzias melastigma</name>
    <name type="common">Marine medaka</name>
    <dbReference type="NCBI Taxonomy" id="30732"/>
    <lineage>
        <taxon>Eukaryota</taxon>
        <taxon>Metazoa</taxon>
        <taxon>Chordata</taxon>
        <taxon>Craniata</taxon>
        <taxon>Vertebrata</taxon>
        <taxon>Euteleostomi</taxon>
        <taxon>Actinopterygii</taxon>
        <taxon>Neopterygii</taxon>
        <taxon>Teleostei</taxon>
        <taxon>Neoteleostei</taxon>
        <taxon>Acanthomorphata</taxon>
        <taxon>Ovalentaria</taxon>
        <taxon>Atherinomorphae</taxon>
        <taxon>Beloniformes</taxon>
        <taxon>Adrianichthyidae</taxon>
        <taxon>Oryziinae</taxon>
        <taxon>Oryzias</taxon>
    </lineage>
</organism>
<accession>A0A834BYB1</accession>
<feature type="transmembrane region" description="Helical" evidence="1">
    <location>
        <begin position="6"/>
        <end position="23"/>
    </location>
</feature>
<dbReference type="EMBL" id="WKFB01000591">
    <property type="protein sequence ID" value="KAF6719577.1"/>
    <property type="molecule type" value="Genomic_DNA"/>
</dbReference>
<keyword evidence="1" id="KW-0472">Membrane</keyword>
<reference evidence="2" key="1">
    <citation type="journal article" name="BMC Genomics">
        <title>Long-read sequencing and de novo genome assembly of marine medaka (Oryzias melastigma).</title>
        <authorList>
            <person name="Liang P."/>
            <person name="Saqib H.S.A."/>
            <person name="Ni X."/>
            <person name="Shen Y."/>
        </authorList>
    </citation>
    <scope>NUCLEOTIDE SEQUENCE</scope>
    <source>
        <strain evidence="2">Bigg-433</strain>
    </source>
</reference>
<name>A0A834BYB1_ORYME</name>
<evidence type="ECO:0000256" key="1">
    <source>
        <dbReference type="SAM" id="Phobius"/>
    </source>
</evidence>